<keyword evidence="2" id="KW-1185">Reference proteome</keyword>
<proteinExistence type="predicted"/>
<dbReference type="RefSeq" id="WP_087150992.1">
    <property type="nucleotide sequence ID" value="NZ_VMSO01000001.1"/>
</dbReference>
<gene>
    <name evidence="1" type="ORF">FNY66_00635</name>
</gene>
<dbReference type="Proteomes" id="UP000322025">
    <property type="component" value="Unassembled WGS sequence"/>
</dbReference>
<protein>
    <submittedName>
        <fullName evidence="1">Uncharacterized protein</fullName>
    </submittedName>
</protein>
<name>A0A5M9I505_9FIRM</name>
<evidence type="ECO:0000313" key="1">
    <source>
        <dbReference type="EMBL" id="KAA8502805.1"/>
    </source>
</evidence>
<sequence length="147" mass="17479">MLDHVEIVFENMKPMMKKLKKKNYKSNMEDFLGRYGHYFQEMTILTENADDKEAAADEIARTFAECVERKFTSPKKGRIDGVVQLDLNFFMIYYIFPAILKTGHEDAKLIADHIRDEWSRRFKDSDIQYTDYDSIYSAFREKIFGLF</sequence>
<reference evidence="1" key="1">
    <citation type="submission" date="2019-07" db="EMBL/GenBank/DDBJ databases">
        <authorList>
            <person name="Wongkuna S."/>
            <person name="Scaria J."/>
        </authorList>
    </citation>
    <scope>NUCLEOTIDE SEQUENCE [LARGE SCALE GENOMIC DNA]</scope>
    <source>
        <strain evidence="1">SW178</strain>
    </source>
</reference>
<comment type="caution">
    <text evidence="1">The sequence shown here is derived from an EMBL/GenBank/DDBJ whole genome shotgun (WGS) entry which is preliminary data.</text>
</comment>
<accession>A0A5M9I505</accession>
<dbReference type="AlphaFoldDB" id="A0A5M9I505"/>
<organism evidence="1 2">
    <name type="scientific">Mediterraneibacter catenae</name>
    <dbReference type="NCBI Taxonomy" id="2594882"/>
    <lineage>
        <taxon>Bacteria</taxon>
        <taxon>Bacillati</taxon>
        <taxon>Bacillota</taxon>
        <taxon>Clostridia</taxon>
        <taxon>Lachnospirales</taxon>
        <taxon>Lachnospiraceae</taxon>
        <taxon>Mediterraneibacter</taxon>
    </lineage>
</organism>
<evidence type="ECO:0000313" key="2">
    <source>
        <dbReference type="Proteomes" id="UP000322025"/>
    </source>
</evidence>
<dbReference type="EMBL" id="VMSO01000001">
    <property type="protein sequence ID" value="KAA8502805.1"/>
    <property type="molecule type" value="Genomic_DNA"/>
</dbReference>
<dbReference type="OrthoDB" id="2003538at2"/>